<dbReference type="SUPFAM" id="SSF52266">
    <property type="entry name" value="SGNH hydrolase"/>
    <property type="match status" value="1"/>
</dbReference>
<dbReference type="PANTHER" id="PTHR30383">
    <property type="entry name" value="THIOESTERASE 1/PROTEASE 1/LYSOPHOSPHOLIPASE L1"/>
    <property type="match status" value="1"/>
</dbReference>
<gene>
    <name evidence="2" type="ORF">HK097_000352</name>
</gene>
<dbReference type="InterPro" id="IPR036514">
    <property type="entry name" value="SGNH_hydro_sf"/>
</dbReference>
<comment type="caution">
    <text evidence="2">The sequence shown here is derived from an EMBL/GenBank/DDBJ whole genome shotgun (WGS) entry which is preliminary data.</text>
</comment>
<dbReference type="InterPro" id="IPR013830">
    <property type="entry name" value="SGNH_hydro"/>
</dbReference>
<dbReference type="Pfam" id="PF13472">
    <property type="entry name" value="Lipase_GDSL_2"/>
    <property type="match status" value="1"/>
</dbReference>
<dbReference type="CDD" id="cd00229">
    <property type="entry name" value="SGNH_hydrolase"/>
    <property type="match status" value="1"/>
</dbReference>
<sequence>MPNATFNVLGLGDSLTQGFTSGGHSFHPYTTTLKGLISKHTTVNVINKGVSGDKVTGPQMLPRLQEAIHDAANNNYRFDWIIIMAGINDLYANRNLTPPQLYAGLTIMLQLPSQSANKVLIMNLMEIGPDKTDDVLRNRILEYNKLIEEGCGAWHNVCFLDMRRKLRMHSVPDRKRKELWDDVVHLTAKGYKKMGKIIYEKIRDVEEWDEKEASTCGGCLQM</sequence>
<accession>A0AAD5S5Q7</accession>
<dbReference type="Proteomes" id="UP001212841">
    <property type="component" value="Unassembled WGS sequence"/>
</dbReference>
<evidence type="ECO:0000313" key="3">
    <source>
        <dbReference type="Proteomes" id="UP001212841"/>
    </source>
</evidence>
<dbReference type="Gene3D" id="3.40.50.1110">
    <property type="entry name" value="SGNH hydrolase"/>
    <property type="match status" value="1"/>
</dbReference>
<dbReference type="GO" id="GO:0004622">
    <property type="term" value="F:phosphatidylcholine lysophospholipase activity"/>
    <property type="evidence" value="ECO:0007669"/>
    <property type="project" value="TreeGrafter"/>
</dbReference>
<evidence type="ECO:0000259" key="1">
    <source>
        <dbReference type="Pfam" id="PF13472"/>
    </source>
</evidence>
<keyword evidence="3" id="KW-1185">Reference proteome</keyword>
<proteinExistence type="predicted"/>
<name>A0AAD5S5Q7_9FUNG</name>
<protein>
    <recommendedName>
        <fullName evidence="1">SGNH hydrolase-type esterase domain-containing protein</fullName>
    </recommendedName>
</protein>
<feature type="domain" description="SGNH hydrolase-type esterase" evidence="1">
    <location>
        <begin position="11"/>
        <end position="192"/>
    </location>
</feature>
<dbReference type="PANTHER" id="PTHR30383:SF19">
    <property type="entry name" value="FIBRONECTIN TYPE-III DOMAIN-CONTAINING PROTEIN"/>
    <property type="match status" value="1"/>
</dbReference>
<evidence type="ECO:0000313" key="2">
    <source>
        <dbReference type="EMBL" id="KAJ3046981.1"/>
    </source>
</evidence>
<reference evidence="2" key="1">
    <citation type="submission" date="2020-05" db="EMBL/GenBank/DDBJ databases">
        <title>Phylogenomic resolution of chytrid fungi.</title>
        <authorList>
            <person name="Stajich J.E."/>
            <person name="Amses K."/>
            <person name="Simmons R."/>
            <person name="Seto K."/>
            <person name="Myers J."/>
            <person name="Bonds A."/>
            <person name="Quandt C.A."/>
            <person name="Barry K."/>
            <person name="Liu P."/>
            <person name="Grigoriev I."/>
            <person name="Longcore J.E."/>
            <person name="James T.Y."/>
        </authorList>
    </citation>
    <scope>NUCLEOTIDE SEQUENCE</scope>
    <source>
        <strain evidence="2">JEL0318</strain>
    </source>
</reference>
<organism evidence="2 3">
    <name type="scientific">Rhizophlyctis rosea</name>
    <dbReference type="NCBI Taxonomy" id="64517"/>
    <lineage>
        <taxon>Eukaryota</taxon>
        <taxon>Fungi</taxon>
        <taxon>Fungi incertae sedis</taxon>
        <taxon>Chytridiomycota</taxon>
        <taxon>Chytridiomycota incertae sedis</taxon>
        <taxon>Chytridiomycetes</taxon>
        <taxon>Rhizophlyctidales</taxon>
        <taxon>Rhizophlyctidaceae</taxon>
        <taxon>Rhizophlyctis</taxon>
    </lineage>
</organism>
<dbReference type="InterPro" id="IPR051532">
    <property type="entry name" value="Ester_Hydrolysis_Enzymes"/>
</dbReference>
<dbReference type="EMBL" id="JADGJD010001051">
    <property type="protein sequence ID" value="KAJ3046981.1"/>
    <property type="molecule type" value="Genomic_DNA"/>
</dbReference>
<dbReference type="AlphaFoldDB" id="A0AAD5S5Q7"/>